<gene>
    <name evidence="1" type="ORF">AAIA72_01630</name>
</gene>
<dbReference type="AlphaFoldDB" id="A0AB39UXP5"/>
<dbReference type="RefSeq" id="WP_369601715.1">
    <property type="nucleotide sequence ID" value="NZ_CP154858.1"/>
</dbReference>
<organism evidence="1">
    <name type="scientific">Thermohahella caldifontis</name>
    <dbReference type="NCBI Taxonomy" id="3142973"/>
    <lineage>
        <taxon>Bacteria</taxon>
        <taxon>Pseudomonadati</taxon>
        <taxon>Pseudomonadota</taxon>
        <taxon>Gammaproteobacteria</taxon>
        <taxon>Oceanospirillales</taxon>
        <taxon>Hahellaceae</taxon>
        <taxon>Thermohahella</taxon>
    </lineage>
</organism>
<protein>
    <submittedName>
        <fullName evidence="1">DUF1820 family protein</fullName>
    </submittedName>
</protein>
<dbReference type="Pfam" id="PF08850">
    <property type="entry name" value="DUF1820"/>
    <property type="match status" value="1"/>
</dbReference>
<accession>A0AB39UXP5</accession>
<dbReference type="KEGG" id="tcd:AAIA72_01630"/>
<dbReference type="InterPro" id="IPR014949">
    <property type="entry name" value="DUF1820"/>
</dbReference>
<name>A0AB39UXP5_9GAMM</name>
<dbReference type="EMBL" id="CP154858">
    <property type="protein sequence ID" value="XDT72711.1"/>
    <property type="molecule type" value="Genomic_DNA"/>
</dbReference>
<reference evidence="1" key="1">
    <citation type="submission" date="2024-05" db="EMBL/GenBank/DDBJ databases">
        <title>Genome sequencing of novel strain.</title>
        <authorList>
            <person name="Ganbat D."/>
            <person name="Ganbat S."/>
            <person name="Lee S.-J."/>
        </authorList>
    </citation>
    <scope>NUCLEOTIDE SEQUENCE</scope>
    <source>
        <strain evidence="1">SMD15-11</strain>
    </source>
</reference>
<evidence type="ECO:0000313" key="1">
    <source>
        <dbReference type="EMBL" id="XDT72711.1"/>
    </source>
</evidence>
<sequence length="113" mass="12637">MGSILMTSSNSGKIYRIVYINHAEVFEMYASSICQSDLWGFIEVEGWMFGERSQVLVDPGEEKLKGVFEGVKRSWIPVNAIVRIDEVSQRGSVRVSDARVSNITPFPKPPVKG</sequence>
<proteinExistence type="predicted"/>